<reference evidence="3" key="1">
    <citation type="submission" date="2025-08" db="UniProtKB">
        <authorList>
            <consortium name="RefSeq"/>
        </authorList>
    </citation>
    <scope>IDENTIFICATION</scope>
    <source>
        <tissue evidence="3">Whole sample</tissue>
    </source>
</reference>
<keyword evidence="2" id="KW-1185">Reference proteome</keyword>
<proteinExistence type="predicted"/>
<dbReference type="Proteomes" id="UP000694844">
    <property type="component" value="Chromosome 7"/>
</dbReference>
<feature type="signal peptide" evidence="1">
    <location>
        <begin position="1"/>
        <end position="22"/>
    </location>
</feature>
<evidence type="ECO:0000256" key="1">
    <source>
        <dbReference type="SAM" id="SignalP"/>
    </source>
</evidence>
<dbReference type="AlphaFoldDB" id="A0A8B8AHN7"/>
<dbReference type="RefSeq" id="XP_022290806.1">
    <property type="nucleotide sequence ID" value="XM_022435098.1"/>
</dbReference>
<evidence type="ECO:0000313" key="3">
    <source>
        <dbReference type="RefSeq" id="XP_022290806.1"/>
    </source>
</evidence>
<keyword evidence="1" id="KW-0732">Signal</keyword>
<dbReference type="OrthoDB" id="10524950at2759"/>
<evidence type="ECO:0000313" key="2">
    <source>
        <dbReference type="Proteomes" id="UP000694844"/>
    </source>
</evidence>
<dbReference type="GeneID" id="111102392"/>
<name>A0A8B8AHN7_CRAVI</name>
<sequence length="253" mass="28072">MSNMFGLHLISSFILALSSALGLFGQNIDLCHQLCREENTFCEKDCINYIFNVEDTICQKQCNDDMLSCIDRCNGMMELRHFIPDSEAALSTRKQNTEVIKSSGFVDVNVAKLSSEKTQPSFSTVPNQVNTNINQKSDKVDSSCVQDCHSLEEDCERQCFIDLPIMNNDCSSQCNRNTLTCVESCSSPPETVQTKDPEDIIVVVPNRITSLGPTNSLDVVPSQIQTVPEMGILRRILLGLPATGTRLIGSWHV</sequence>
<gene>
    <name evidence="3" type="primary">LOC111102392</name>
</gene>
<feature type="chain" id="PRO_5034753334" evidence="1">
    <location>
        <begin position="23"/>
        <end position="253"/>
    </location>
</feature>
<protein>
    <submittedName>
        <fullName evidence="3">Uncharacterized protein LOC111102392</fullName>
    </submittedName>
</protein>
<organism evidence="2 3">
    <name type="scientific">Crassostrea virginica</name>
    <name type="common">Eastern oyster</name>
    <dbReference type="NCBI Taxonomy" id="6565"/>
    <lineage>
        <taxon>Eukaryota</taxon>
        <taxon>Metazoa</taxon>
        <taxon>Spiralia</taxon>
        <taxon>Lophotrochozoa</taxon>
        <taxon>Mollusca</taxon>
        <taxon>Bivalvia</taxon>
        <taxon>Autobranchia</taxon>
        <taxon>Pteriomorphia</taxon>
        <taxon>Ostreida</taxon>
        <taxon>Ostreoidea</taxon>
        <taxon>Ostreidae</taxon>
        <taxon>Crassostrea</taxon>
    </lineage>
</organism>
<accession>A0A8B8AHN7</accession>
<dbReference type="KEGG" id="cvn:111102392"/>